<keyword evidence="7" id="KW-0520">NAD</keyword>
<name>A0A816DUR6_ADIRI</name>
<sequence>MYQQELRPIKDNRFISDSPSELQEAERTPISGYQHLPLVSLEQATNEIIQLVPGFEKCHVVTAEQKCNRADNILTKDEAAAIYLYTMPTPFFSYLNKALRNEDRQVLKPWFPFLRLMMHALEKLPSLEADVWRGVGLDVGSYLQKNDDLTWWSINSCSKDPGIVEVYLGTEGTLFDIKSCNGKDISSFSAFPVEHEIVLIPGTRLCVTKNIAKKNDFIIVELEEIQQSYVSNASGTATIQSPLQYQMAGNKEAMIQRVTDCFPPPPLFLPPISGYDASPLVPLEIAVRPLMSILPDIQSYVYSAKKNCTNPADGLTPDESGAIMLYTMTWQPFEQCLYYVLNLKLRSISREDLRPWFAYLKLLLTALSKLPLSTKRTIYRGIKVDFHKQYVKGEMIVWWAFASCTTSIGVLSSEVFLGQTGSRTMFVIETDSGINIRNHSYFRKEEEVLLLPATQFKIMDCLPQGNGLYFIQLQEIHPPVALLQPVTIGRSYSNAQNSILVNIYFVLERTYPDNSRYRGHFKGGKRHGTGTYEYANGEKYQGEWINDQTNGKGIRTFPSGNRYDGEEKNGKRHGYGVNYWTNGEKYEGNWANDKINGSGKYFWPTNVQYEGEFRNDKKHGQGTLRCANGRAKQGPWNNDQFKGSNFHYTENKKGFWRNLLCFVKI</sequence>
<accession>A0A816DUR6</accession>
<dbReference type="InterPro" id="IPR000768">
    <property type="entry name" value="ART"/>
</dbReference>
<protein>
    <recommendedName>
        <fullName evidence="7">NAD(P)(+)--arginine ADP-ribosyltransferase</fullName>
        <ecNumber evidence="7">2.4.2.31</ecNumber>
    </recommendedName>
    <alternativeName>
        <fullName evidence="7">Mono(ADP-ribosyl)transferase</fullName>
    </alternativeName>
</protein>
<keyword evidence="9" id="KW-1185">Reference proteome</keyword>
<proteinExistence type="inferred from homology"/>
<gene>
    <name evidence="8" type="ORF">XAT740_LOCUS52741</name>
</gene>
<dbReference type="Pfam" id="PF02493">
    <property type="entry name" value="MORN"/>
    <property type="match status" value="5"/>
</dbReference>
<dbReference type="InterPro" id="IPR003409">
    <property type="entry name" value="MORN"/>
</dbReference>
<dbReference type="SUPFAM" id="SSF56399">
    <property type="entry name" value="ADP-ribosylation"/>
    <property type="match status" value="2"/>
</dbReference>
<keyword evidence="7" id="KW-0521">NADP</keyword>
<dbReference type="EMBL" id="CAJNOR010008790">
    <property type="protein sequence ID" value="CAF1637605.1"/>
    <property type="molecule type" value="Genomic_DNA"/>
</dbReference>
<evidence type="ECO:0000256" key="6">
    <source>
        <dbReference type="ARBA" id="ARBA00047597"/>
    </source>
</evidence>
<keyword evidence="5" id="KW-0677">Repeat</keyword>
<evidence type="ECO:0000256" key="2">
    <source>
        <dbReference type="ARBA" id="ARBA00022676"/>
    </source>
</evidence>
<comment type="similarity">
    <text evidence="1 7">Belongs to the Arg-specific ADP-ribosyltransferase family.</text>
</comment>
<keyword evidence="2 7" id="KW-0328">Glycosyltransferase</keyword>
<comment type="caution">
    <text evidence="8">The sequence shown here is derived from an EMBL/GenBank/DDBJ whole genome shotgun (WGS) entry which is preliminary data.</text>
</comment>
<dbReference type="Gene3D" id="3.90.176.10">
    <property type="entry name" value="Toxin ADP-ribosyltransferase, Chain A, domain 1"/>
    <property type="match status" value="2"/>
</dbReference>
<dbReference type="EC" id="2.4.2.31" evidence="7"/>
<dbReference type="GO" id="GO:0016779">
    <property type="term" value="F:nucleotidyltransferase activity"/>
    <property type="evidence" value="ECO:0007669"/>
    <property type="project" value="UniProtKB-KW"/>
</dbReference>
<comment type="catalytic activity">
    <reaction evidence="6 7">
        <text>L-arginyl-[protein] + NAD(+) = N(omega)-(ADP-D-ribosyl)-L-arginyl-[protein] + nicotinamide + H(+)</text>
        <dbReference type="Rhea" id="RHEA:19149"/>
        <dbReference type="Rhea" id="RHEA-COMP:10532"/>
        <dbReference type="Rhea" id="RHEA-COMP:15087"/>
        <dbReference type="ChEBI" id="CHEBI:15378"/>
        <dbReference type="ChEBI" id="CHEBI:17154"/>
        <dbReference type="ChEBI" id="CHEBI:29965"/>
        <dbReference type="ChEBI" id="CHEBI:57540"/>
        <dbReference type="ChEBI" id="CHEBI:142554"/>
        <dbReference type="EC" id="2.4.2.31"/>
    </reaction>
</comment>
<dbReference type="SUPFAM" id="SSF82185">
    <property type="entry name" value="Histone H3 K4-specific methyltransferase SET7/9 N-terminal domain"/>
    <property type="match status" value="1"/>
</dbReference>
<evidence type="ECO:0000256" key="3">
    <source>
        <dbReference type="ARBA" id="ARBA00022679"/>
    </source>
</evidence>
<dbReference type="PANTHER" id="PTHR43215:SF14">
    <property type="entry name" value="RADIAL SPOKE HEAD 1 HOMOLOG"/>
    <property type="match status" value="1"/>
</dbReference>
<dbReference type="AlphaFoldDB" id="A0A816DUR6"/>
<dbReference type="GO" id="GO:0106274">
    <property type="term" value="F:NAD+-protein-arginine ADP-ribosyltransferase activity"/>
    <property type="evidence" value="ECO:0007669"/>
    <property type="project" value="UniProtKB-EC"/>
</dbReference>
<evidence type="ECO:0000256" key="1">
    <source>
        <dbReference type="ARBA" id="ARBA00009558"/>
    </source>
</evidence>
<dbReference type="Pfam" id="PF01129">
    <property type="entry name" value="ART"/>
    <property type="match status" value="2"/>
</dbReference>
<keyword evidence="3 7" id="KW-0808">Transferase</keyword>
<evidence type="ECO:0000256" key="4">
    <source>
        <dbReference type="ARBA" id="ARBA00022695"/>
    </source>
</evidence>
<organism evidence="8 9">
    <name type="scientific">Adineta ricciae</name>
    <name type="common">Rotifer</name>
    <dbReference type="NCBI Taxonomy" id="249248"/>
    <lineage>
        <taxon>Eukaryota</taxon>
        <taxon>Metazoa</taxon>
        <taxon>Spiralia</taxon>
        <taxon>Gnathifera</taxon>
        <taxon>Rotifera</taxon>
        <taxon>Eurotatoria</taxon>
        <taxon>Bdelloidea</taxon>
        <taxon>Adinetida</taxon>
        <taxon>Adinetidae</taxon>
        <taxon>Adineta</taxon>
    </lineage>
</organism>
<dbReference type="SMART" id="SM00698">
    <property type="entry name" value="MORN"/>
    <property type="match status" value="5"/>
</dbReference>
<dbReference type="PROSITE" id="PS51996">
    <property type="entry name" value="TR_MART"/>
    <property type="match status" value="2"/>
</dbReference>
<evidence type="ECO:0000313" key="9">
    <source>
        <dbReference type="Proteomes" id="UP000663828"/>
    </source>
</evidence>
<evidence type="ECO:0000256" key="5">
    <source>
        <dbReference type="ARBA" id="ARBA00022737"/>
    </source>
</evidence>
<reference evidence="8" key="1">
    <citation type="submission" date="2021-02" db="EMBL/GenBank/DDBJ databases">
        <authorList>
            <person name="Nowell W R."/>
        </authorList>
    </citation>
    <scope>NUCLEOTIDE SEQUENCE</scope>
</reference>
<evidence type="ECO:0000313" key="8">
    <source>
        <dbReference type="EMBL" id="CAF1637605.1"/>
    </source>
</evidence>
<dbReference type="Gene3D" id="2.20.110.10">
    <property type="entry name" value="Histone H3 K4-specific methyltransferase SET7/9 N-terminal domain"/>
    <property type="match status" value="2"/>
</dbReference>
<dbReference type="PANTHER" id="PTHR43215">
    <property type="entry name" value="RADIAL SPOKE HEAD 1 HOMOLOG"/>
    <property type="match status" value="1"/>
</dbReference>
<keyword evidence="4" id="KW-0548">Nucleotidyltransferase</keyword>
<evidence type="ECO:0000256" key="7">
    <source>
        <dbReference type="RuleBase" id="RU361228"/>
    </source>
</evidence>
<dbReference type="Proteomes" id="UP000663828">
    <property type="component" value="Unassembled WGS sequence"/>
</dbReference>